<feature type="non-terminal residue" evidence="10">
    <location>
        <position position="325"/>
    </location>
</feature>
<evidence type="ECO:0000256" key="8">
    <source>
        <dbReference type="ARBA" id="ARBA00031108"/>
    </source>
</evidence>
<comment type="catalytic activity">
    <reaction evidence="1">
        <text>acetyl-CoA + phosphate = acetyl phosphate + CoA</text>
        <dbReference type="Rhea" id="RHEA:19521"/>
        <dbReference type="ChEBI" id="CHEBI:22191"/>
        <dbReference type="ChEBI" id="CHEBI:43474"/>
        <dbReference type="ChEBI" id="CHEBI:57287"/>
        <dbReference type="ChEBI" id="CHEBI:57288"/>
        <dbReference type="EC" id="2.3.1.8"/>
    </reaction>
</comment>
<dbReference type="InterPro" id="IPR002505">
    <property type="entry name" value="PTA_PTB"/>
</dbReference>
<dbReference type="InterPro" id="IPR042112">
    <property type="entry name" value="P_AcTrfase_dom2"/>
</dbReference>
<gene>
    <name evidence="10" type="ORF">METZ01_LOCUS291364</name>
</gene>
<name>A0A382LPG1_9ZZZZ</name>
<evidence type="ECO:0000256" key="3">
    <source>
        <dbReference type="ARBA" id="ARBA00005656"/>
    </source>
</evidence>
<protein>
    <recommendedName>
        <fullName evidence="5">Phosphate acetyltransferase</fullName>
        <ecNumber evidence="4">2.3.1.8</ecNumber>
    </recommendedName>
    <alternativeName>
        <fullName evidence="8">Phosphotransacetylase</fullName>
    </alternativeName>
</protein>
<dbReference type="InterPro" id="IPR042113">
    <property type="entry name" value="P_AcTrfase_dom1"/>
</dbReference>
<evidence type="ECO:0000256" key="7">
    <source>
        <dbReference type="ARBA" id="ARBA00023315"/>
    </source>
</evidence>
<evidence type="ECO:0000256" key="6">
    <source>
        <dbReference type="ARBA" id="ARBA00022679"/>
    </source>
</evidence>
<reference evidence="10" key="1">
    <citation type="submission" date="2018-05" db="EMBL/GenBank/DDBJ databases">
        <authorList>
            <person name="Lanie J.A."/>
            <person name="Ng W.-L."/>
            <person name="Kazmierczak K.M."/>
            <person name="Andrzejewski T.M."/>
            <person name="Davidsen T.M."/>
            <person name="Wayne K.J."/>
            <person name="Tettelin H."/>
            <person name="Glass J.I."/>
            <person name="Rusch D."/>
            <person name="Podicherti R."/>
            <person name="Tsui H.-C.T."/>
            <person name="Winkler M.E."/>
        </authorList>
    </citation>
    <scope>NUCLEOTIDE SEQUENCE</scope>
</reference>
<dbReference type="EMBL" id="UINC01088364">
    <property type="protein sequence ID" value="SVC38510.1"/>
    <property type="molecule type" value="Genomic_DNA"/>
</dbReference>
<dbReference type="SUPFAM" id="SSF53659">
    <property type="entry name" value="Isocitrate/Isopropylmalate dehydrogenase-like"/>
    <property type="match status" value="1"/>
</dbReference>
<keyword evidence="7" id="KW-0012">Acyltransferase</keyword>
<dbReference type="NCBIfam" id="TIGR00651">
    <property type="entry name" value="pta"/>
    <property type="match status" value="1"/>
</dbReference>
<organism evidence="10">
    <name type="scientific">marine metagenome</name>
    <dbReference type="NCBI Taxonomy" id="408172"/>
    <lineage>
        <taxon>unclassified sequences</taxon>
        <taxon>metagenomes</taxon>
        <taxon>ecological metagenomes</taxon>
    </lineage>
</organism>
<dbReference type="Gene3D" id="3.40.50.10950">
    <property type="match status" value="1"/>
</dbReference>
<dbReference type="PANTHER" id="PTHR43356">
    <property type="entry name" value="PHOSPHATE ACETYLTRANSFERASE"/>
    <property type="match status" value="1"/>
</dbReference>
<dbReference type="InterPro" id="IPR050500">
    <property type="entry name" value="Phos_Acetyltrans/Butyryltrans"/>
</dbReference>
<dbReference type="AlphaFoldDB" id="A0A382LPG1"/>
<accession>A0A382LPG1</accession>
<dbReference type="InterPro" id="IPR012147">
    <property type="entry name" value="P_Ac_Bu_trans"/>
</dbReference>
<keyword evidence="6" id="KW-0808">Transferase</keyword>
<dbReference type="PIRSF" id="PIRSF000428">
    <property type="entry name" value="P_Ac_trans"/>
    <property type="match status" value="1"/>
</dbReference>
<dbReference type="EC" id="2.3.1.8" evidence="4"/>
<evidence type="ECO:0000313" key="10">
    <source>
        <dbReference type="EMBL" id="SVC38510.1"/>
    </source>
</evidence>
<comment type="pathway">
    <text evidence="2">Metabolic intermediate biosynthesis; acetyl-CoA biosynthesis; acetyl-CoA from acetate: step 2/2.</text>
</comment>
<comment type="similarity">
    <text evidence="3">Belongs to the phosphate acetyltransferase and butyryltransferase family.</text>
</comment>
<dbReference type="PANTHER" id="PTHR43356:SF3">
    <property type="entry name" value="PHOSPHATE ACETYLTRANSFERASE"/>
    <property type="match status" value="1"/>
</dbReference>
<evidence type="ECO:0000256" key="2">
    <source>
        <dbReference type="ARBA" id="ARBA00004989"/>
    </source>
</evidence>
<feature type="domain" description="Phosphate acetyl/butaryl transferase" evidence="9">
    <location>
        <begin position="3"/>
        <end position="325"/>
    </location>
</feature>
<dbReference type="GO" id="GO:0008959">
    <property type="term" value="F:phosphate acetyltransferase activity"/>
    <property type="evidence" value="ECO:0007669"/>
    <property type="project" value="UniProtKB-EC"/>
</dbReference>
<evidence type="ECO:0000256" key="5">
    <source>
        <dbReference type="ARBA" id="ARBA00021528"/>
    </source>
</evidence>
<evidence type="ECO:0000256" key="4">
    <source>
        <dbReference type="ARBA" id="ARBA00012707"/>
    </source>
</evidence>
<evidence type="ECO:0000259" key="9">
    <source>
        <dbReference type="Pfam" id="PF01515"/>
    </source>
</evidence>
<dbReference type="Gene3D" id="3.40.50.10750">
    <property type="entry name" value="Isocitrate/Isopropylmalate dehydrogenase-like"/>
    <property type="match status" value="1"/>
</dbReference>
<proteinExistence type="inferred from homology"/>
<dbReference type="Pfam" id="PF01515">
    <property type="entry name" value="PTA_PTB"/>
    <property type="match status" value="1"/>
</dbReference>
<dbReference type="NCBIfam" id="NF007233">
    <property type="entry name" value="PRK09653.1"/>
    <property type="match status" value="1"/>
</dbReference>
<dbReference type="InterPro" id="IPR004614">
    <property type="entry name" value="P_AcTrfase"/>
</dbReference>
<evidence type="ECO:0000256" key="1">
    <source>
        <dbReference type="ARBA" id="ARBA00000705"/>
    </source>
</evidence>
<sequence>MSLLEKLTKRAQKIFPRILLPESTDQRVVQAALTLSTQKIAKIILLGNEDEILSQLDQSFDSKRHNLEFIDPNDEKLRNDYAKTLFERRKHKGLELNDSLDLVNDPTVFAMLALQRDEVDGVVTGAITPSQQVLGNALRIIGVSNNSKLVSSFFLMMFDQNHQNYGQNMIFSDCAMNIDPTAEELAEITQSAFESAKDLDIKPKIALLSFSTNRNTKYSQVEKVGLATNICKTKLPDLDIVGNIQLDAALEKKVLQIKNPEATFEPPANVLIFPNLDAANIGYKLVQRFSGAQAIGPILQGIAKPVNDLSRGCSVDEIFNTVVIT</sequence>